<evidence type="ECO:0000313" key="5">
    <source>
        <dbReference type="EMBL" id="QUL99331.1"/>
    </source>
</evidence>
<reference evidence="5" key="1">
    <citation type="submission" date="2020-10" db="EMBL/GenBank/DDBJ databases">
        <authorList>
            <person name="Kadnikov V."/>
            <person name="Beletsky A.V."/>
            <person name="Mardanov A.V."/>
            <person name="Karnachuk O.V."/>
            <person name="Ravin N.V."/>
        </authorList>
    </citation>
    <scope>NUCLEOTIDE SEQUENCE</scope>
    <source>
        <strain evidence="5">Bu02</strain>
    </source>
</reference>
<evidence type="ECO:0000256" key="1">
    <source>
        <dbReference type="ARBA" id="ARBA00005187"/>
    </source>
</evidence>
<dbReference type="KEGG" id="fcz:IMF26_04565"/>
<dbReference type="Gene3D" id="3.40.50.620">
    <property type="entry name" value="HUPs"/>
    <property type="match status" value="1"/>
</dbReference>
<dbReference type="EC" id="6.3.5.4" evidence="2"/>
<dbReference type="InterPro" id="IPR051786">
    <property type="entry name" value="ASN_synthetase/amidase"/>
</dbReference>
<dbReference type="EMBL" id="CP062796">
    <property type="protein sequence ID" value="QUL99331.1"/>
    <property type="molecule type" value="Genomic_DNA"/>
</dbReference>
<dbReference type="GO" id="GO:0006529">
    <property type="term" value="P:asparagine biosynthetic process"/>
    <property type="evidence" value="ECO:0007669"/>
    <property type="project" value="UniProtKB-KW"/>
</dbReference>
<keyword evidence="3" id="KW-0061">Asparagine biosynthesis</keyword>
<dbReference type="PANTHER" id="PTHR43284">
    <property type="entry name" value="ASPARAGINE SYNTHETASE (GLUTAMINE-HYDROLYZING)"/>
    <property type="match status" value="1"/>
</dbReference>
<dbReference type="InterPro" id="IPR029055">
    <property type="entry name" value="Ntn_hydrolases_N"/>
</dbReference>
<proteinExistence type="predicted"/>
<reference evidence="5" key="2">
    <citation type="journal article" date="2023" name="Biology">
        <title>Prokaryotic Life Associated with Coal-Fire Gas Vents Revealed by Metagenomics.</title>
        <authorList>
            <person name="Kadnikov V.V."/>
            <person name="Mardanov A.V."/>
            <person name="Beletsky A.V."/>
            <person name="Karnachuk O.V."/>
            <person name="Ravin N.V."/>
        </authorList>
    </citation>
    <scope>NUCLEOTIDE SEQUENCE</scope>
    <source>
        <strain evidence="5">Bu02</strain>
    </source>
</reference>
<protein>
    <recommendedName>
        <fullName evidence="2">asparagine synthase (glutamine-hydrolyzing)</fullName>
        <ecNumber evidence="2">6.3.5.4</ecNumber>
    </recommendedName>
</protein>
<dbReference type="SUPFAM" id="SSF56235">
    <property type="entry name" value="N-terminal nucleophile aminohydrolases (Ntn hydrolases)"/>
    <property type="match status" value="1"/>
</dbReference>
<keyword evidence="3" id="KW-0028">Amino-acid biosynthesis</keyword>
<organism evidence="5">
    <name type="scientific">Candidatus Fermentithermobacillus carboniphilus</name>
    <dbReference type="NCBI Taxonomy" id="3085328"/>
    <lineage>
        <taxon>Bacteria</taxon>
        <taxon>Bacillati</taxon>
        <taxon>Bacillota</taxon>
        <taxon>Candidatus Fermentithermobacillia</taxon>
        <taxon>Candidatus Fermentithermobacillales</taxon>
        <taxon>Candidatus Fermentithermobacillaceae</taxon>
        <taxon>Candidatus Fermentithermobacillus</taxon>
    </lineage>
</organism>
<dbReference type="GO" id="GO:0004066">
    <property type="term" value="F:asparagine synthase (glutamine-hydrolyzing) activity"/>
    <property type="evidence" value="ECO:0007669"/>
    <property type="project" value="UniProtKB-EC"/>
</dbReference>
<comment type="catalytic activity">
    <reaction evidence="4">
        <text>L-aspartate + L-glutamine + ATP + H2O = L-asparagine + L-glutamate + AMP + diphosphate + H(+)</text>
        <dbReference type="Rhea" id="RHEA:12228"/>
        <dbReference type="ChEBI" id="CHEBI:15377"/>
        <dbReference type="ChEBI" id="CHEBI:15378"/>
        <dbReference type="ChEBI" id="CHEBI:29985"/>
        <dbReference type="ChEBI" id="CHEBI:29991"/>
        <dbReference type="ChEBI" id="CHEBI:30616"/>
        <dbReference type="ChEBI" id="CHEBI:33019"/>
        <dbReference type="ChEBI" id="CHEBI:58048"/>
        <dbReference type="ChEBI" id="CHEBI:58359"/>
        <dbReference type="ChEBI" id="CHEBI:456215"/>
        <dbReference type="EC" id="6.3.5.4"/>
    </reaction>
</comment>
<accession>A0AAT9LE90</accession>
<gene>
    <name evidence="5" type="ORF">IMF26_04565</name>
</gene>
<evidence type="ECO:0000256" key="3">
    <source>
        <dbReference type="ARBA" id="ARBA00022888"/>
    </source>
</evidence>
<evidence type="ECO:0000256" key="4">
    <source>
        <dbReference type="ARBA" id="ARBA00048741"/>
    </source>
</evidence>
<dbReference type="AlphaFoldDB" id="A0AAT9LE90"/>
<dbReference type="InterPro" id="IPR014729">
    <property type="entry name" value="Rossmann-like_a/b/a_fold"/>
</dbReference>
<name>A0AAT9LE90_9FIRM</name>
<evidence type="ECO:0000256" key="2">
    <source>
        <dbReference type="ARBA" id="ARBA00012737"/>
    </source>
</evidence>
<dbReference type="SUPFAM" id="SSF52402">
    <property type="entry name" value="Adenine nucleotide alpha hydrolases-like"/>
    <property type="match status" value="1"/>
</dbReference>
<sequence>MTCGNDFTIIKGETFIKSGIAGLHEALCSGRLEVLSSTPGEFCFIHYSHRTGNVYFGVDRLGRQSLFYYVRGKLLAVSDDFWELAEYISVGLSNVDPQSVKEFVGLNYPLFYGTFIKDLYFMPPATYACYSSSSGELRLTQYWDIRYSPDYSISLSDAVEQMDAALDETFKQIKALNPYASYGVGLSGGLDSRLIPHYALKNDMPIRSFIIGESRPHKIFLSRDHSSARKIAQFYRIHHVEVEWNWDSFEKKMSRDVRRFPMGASQFFITVSNGVPTFDVLLTGASGMIVGSEIPNTVVSMSRNELLRAIISHCSLIGKSSGFIPKAIRGIREIIGVSGPAQKNTIDRLKDFFSREEFDIVMDKFSSFVTSEFAKGKTNLDVFQTYFVFFLGSRNRLGAFESLQGLRKAYSIYTSAVLDASLKWPSEYLLDRVVLKETIKRIVPGVADIEAQDHRPPIVSGVRSGLGIRMLSMVKYLVRGAGVGRHEIWAKRRDYRRFAHSILRRPNPLFHSLFDHDRMQSFLRDNPRLFEKLVKAKVILDLIDSGDYKKLCALEPEPKEALTVWTL</sequence>
<comment type="pathway">
    <text evidence="1">Amino-acid biosynthesis; L-asparagine biosynthesis; L-asparagine from L-aspartate (L-Gln route): step 1/1.</text>
</comment>
<dbReference type="PANTHER" id="PTHR43284:SF1">
    <property type="entry name" value="ASPARAGINE SYNTHETASE"/>
    <property type="match status" value="1"/>
</dbReference>